<organism evidence="18 19">
    <name type="scientific">Cuscuta epithymum</name>
    <dbReference type="NCBI Taxonomy" id="186058"/>
    <lineage>
        <taxon>Eukaryota</taxon>
        <taxon>Viridiplantae</taxon>
        <taxon>Streptophyta</taxon>
        <taxon>Embryophyta</taxon>
        <taxon>Tracheophyta</taxon>
        <taxon>Spermatophyta</taxon>
        <taxon>Magnoliopsida</taxon>
        <taxon>eudicotyledons</taxon>
        <taxon>Gunneridae</taxon>
        <taxon>Pentapetalae</taxon>
        <taxon>asterids</taxon>
        <taxon>lamiids</taxon>
        <taxon>Solanales</taxon>
        <taxon>Convolvulaceae</taxon>
        <taxon>Cuscuteae</taxon>
        <taxon>Cuscuta</taxon>
        <taxon>Cuscuta subgen. Cuscuta</taxon>
    </lineage>
</organism>
<evidence type="ECO:0000256" key="11">
    <source>
        <dbReference type="ARBA" id="ARBA00023316"/>
    </source>
</evidence>
<dbReference type="CDD" id="cd15798">
    <property type="entry name" value="PMEI-like_3"/>
    <property type="match status" value="1"/>
</dbReference>
<reference evidence="18" key="1">
    <citation type="submission" date="2022-07" db="EMBL/GenBank/DDBJ databases">
        <authorList>
            <person name="Macas J."/>
            <person name="Novak P."/>
            <person name="Neumann P."/>
        </authorList>
    </citation>
    <scope>NUCLEOTIDE SEQUENCE</scope>
</reference>
<gene>
    <name evidence="18" type="ORF">CEPIT_LOCUS3545</name>
</gene>
<dbReference type="InterPro" id="IPR012334">
    <property type="entry name" value="Pectin_lyas_fold"/>
</dbReference>
<dbReference type="PANTHER" id="PTHR31707">
    <property type="entry name" value="PECTINESTERASE"/>
    <property type="match status" value="1"/>
</dbReference>
<comment type="caution">
    <text evidence="18">The sequence shown here is derived from an EMBL/GenBank/DDBJ whole genome shotgun (WGS) entry which is preliminary data.</text>
</comment>
<keyword evidence="16" id="KW-0472">Membrane</keyword>
<dbReference type="AlphaFoldDB" id="A0AAV0C7M0"/>
<dbReference type="InterPro" id="IPR011050">
    <property type="entry name" value="Pectin_lyase_fold/virulence"/>
</dbReference>
<dbReference type="GO" id="GO:0045490">
    <property type="term" value="P:pectin catabolic process"/>
    <property type="evidence" value="ECO:0007669"/>
    <property type="project" value="UniProtKB-UniRule"/>
</dbReference>
<accession>A0AAV0C7M0</accession>
<dbReference type="GO" id="GO:0042545">
    <property type="term" value="P:cell wall modification"/>
    <property type="evidence" value="ECO:0007669"/>
    <property type="project" value="UniProtKB-UniRule"/>
</dbReference>
<evidence type="ECO:0000256" key="9">
    <source>
        <dbReference type="ARBA" id="ARBA00022801"/>
    </source>
</evidence>
<evidence type="ECO:0000256" key="10">
    <source>
        <dbReference type="ARBA" id="ARBA00023085"/>
    </source>
</evidence>
<feature type="transmembrane region" description="Helical" evidence="16">
    <location>
        <begin position="45"/>
        <end position="68"/>
    </location>
</feature>
<comment type="similarity">
    <text evidence="4">In the C-terminal section; belongs to the pectinesterase family.</text>
</comment>
<dbReference type="EMBL" id="CAMAPF010000018">
    <property type="protein sequence ID" value="CAH9070648.1"/>
    <property type="molecule type" value="Genomic_DNA"/>
</dbReference>
<dbReference type="GO" id="GO:0004857">
    <property type="term" value="F:enzyme inhibitor activity"/>
    <property type="evidence" value="ECO:0007669"/>
    <property type="project" value="InterPro"/>
</dbReference>
<evidence type="ECO:0000256" key="6">
    <source>
        <dbReference type="ARBA" id="ARBA00022512"/>
    </source>
</evidence>
<dbReference type="SMART" id="SM00856">
    <property type="entry name" value="PMEI"/>
    <property type="match status" value="1"/>
</dbReference>
<evidence type="ECO:0000256" key="3">
    <source>
        <dbReference type="ARBA" id="ARBA00006027"/>
    </source>
</evidence>
<keyword evidence="19" id="KW-1185">Reference proteome</keyword>
<dbReference type="InterPro" id="IPR035513">
    <property type="entry name" value="Invertase/methylesterase_inhib"/>
</dbReference>
<evidence type="ECO:0000256" key="16">
    <source>
        <dbReference type="SAM" id="Phobius"/>
    </source>
</evidence>
<keyword evidence="6" id="KW-0134">Cell wall</keyword>
<keyword evidence="7" id="KW-0964">Secreted</keyword>
<dbReference type="EC" id="3.1.1.11" evidence="5 14"/>
<dbReference type="Gene3D" id="1.20.140.40">
    <property type="entry name" value="Invertase/pectin methylesterase inhibitor family protein"/>
    <property type="match status" value="1"/>
</dbReference>
<dbReference type="PROSITE" id="PS00503">
    <property type="entry name" value="PECTINESTERASE_2"/>
    <property type="match status" value="1"/>
</dbReference>
<comment type="similarity">
    <text evidence="3">In the N-terminal section; belongs to the PMEI family.</text>
</comment>
<feature type="region of interest" description="Disordered" evidence="15">
    <location>
        <begin position="1"/>
        <end position="21"/>
    </location>
</feature>
<dbReference type="SUPFAM" id="SSF101148">
    <property type="entry name" value="Plant invertase/pectin methylesterase inhibitor"/>
    <property type="match status" value="1"/>
</dbReference>
<dbReference type="Proteomes" id="UP001152523">
    <property type="component" value="Unassembled WGS sequence"/>
</dbReference>
<keyword evidence="16" id="KW-1133">Transmembrane helix</keyword>
<evidence type="ECO:0000313" key="18">
    <source>
        <dbReference type="EMBL" id="CAH9070648.1"/>
    </source>
</evidence>
<keyword evidence="16" id="KW-0812">Transmembrane</keyword>
<evidence type="ECO:0000256" key="5">
    <source>
        <dbReference type="ARBA" id="ARBA00013229"/>
    </source>
</evidence>
<dbReference type="NCBIfam" id="TIGR01614">
    <property type="entry name" value="PME_inhib"/>
    <property type="match status" value="1"/>
</dbReference>
<feature type="active site" evidence="13">
    <location>
        <position position="440"/>
    </location>
</feature>
<comment type="subcellular location">
    <subcellularLocation>
        <location evidence="1">Secreted</location>
        <location evidence="1">Cell wall</location>
    </subcellularLocation>
</comment>
<feature type="domain" description="Pectinesterase inhibitor" evidence="17">
    <location>
        <begin position="80"/>
        <end position="230"/>
    </location>
</feature>
<name>A0AAV0C7M0_9ASTE</name>
<evidence type="ECO:0000256" key="2">
    <source>
        <dbReference type="ARBA" id="ARBA00005184"/>
    </source>
</evidence>
<dbReference type="InterPro" id="IPR006501">
    <property type="entry name" value="Pectinesterase_inhib_dom"/>
</dbReference>
<keyword evidence="10 14" id="KW-0063">Aspartyl esterase</keyword>
<evidence type="ECO:0000259" key="17">
    <source>
        <dbReference type="SMART" id="SM00856"/>
    </source>
</evidence>
<sequence length="605" mass="66336">MAGRTLGSPVPPPAVGEYSTDDVEKQSELAAAAPPAAAKGSRTKILMLVFSAVFLIASAAGVVAFVGFGKSSEEVRVNVRPTQAISNTCGMARYPELCVDSLLNFPGALTAANSAEVSQASVNLTLHNFGLALTSAPDIGTIPMSALERSAYDTCLDLLAESVDLLSQSLTAIGDQRSSEDVQTWLSAALTNQDTCAEGLLEAGAGSPVKARMTENLKDLSELVSNSLSIVAQTKKGKEDFDGVPIEHRRRRLLEQEDFPEWVSRRERKLLIVTPAWNMSADIIVSKGNITFNRTRPAIIVKTIGQAIKLVPENCTTRTVIYVTEGRYEEKNLKIGKKKTNIMLVGDGIGKTIISGGRSVFDNITTFQTASFAATGNGFIARDITFENWAGAAKHQAVALRVGSDHSVIYRCEIKGYQDTLYVHSQRQFFRECDIYGTVDFIFGNAAVVFQNCNIYARKPMLSQKNTITAQSRKDPYQNTGMSIHNCSILADNDLKPFEANFSTYLGRPWKMYSRAVVMMSFIDNHVHPQGWLEWNATFAFDTLYYAEYNNTGRGAWLDQRVKWSGFHVLKTAYEAGMYTVAKFIFGSTWLPQTGVAFVSGLTTL</sequence>
<comment type="pathway">
    <text evidence="2 14">Glycan metabolism; pectin degradation; 2-dehydro-3-deoxy-D-gluconate from pectin: step 1/5.</text>
</comment>
<dbReference type="Pfam" id="PF01095">
    <property type="entry name" value="Pectinesterase"/>
    <property type="match status" value="1"/>
</dbReference>
<evidence type="ECO:0000256" key="4">
    <source>
        <dbReference type="ARBA" id="ARBA00007786"/>
    </source>
</evidence>
<evidence type="ECO:0000256" key="8">
    <source>
        <dbReference type="ARBA" id="ARBA00022729"/>
    </source>
</evidence>
<dbReference type="Gene3D" id="2.160.20.10">
    <property type="entry name" value="Single-stranded right-handed beta-helix, Pectin lyase-like"/>
    <property type="match status" value="1"/>
</dbReference>
<evidence type="ECO:0000256" key="12">
    <source>
        <dbReference type="ARBA" id="ARBA00047928"/>
    </source>
</evidence>
<dbReference type="GO" id="GO:0030599">
    <property type="term" value="F:pectinesterase activity"/>
    <property type="evidence" value="ECO:0007669"/>
    <property type="project" value="UniProtKB-UniRule"/>
</dbReference>
<dbReference type="FunFam" id="2.160.20.10:FF:000001">
    <property type="entry name" value="Pectinesterase"/>
    <property type="match status" value="1"/>
</dbReference>
<evidence type="ECO:0000256" key="13">
    <source>
        <dbReference type="PROSITE-ProRule" id="PRU10040"/>
    </source>
</evidence>
<dbReference type="InterPro" id="IPR000070">
    <property type="entry name" value="Pectinesterase_cat"/>
</dbReference>
<keyword evidence="8" id="KW-0732">Signal</keyword>
<evidence type="ECO:0000256" key="14">
    <source>
        <dbReference type="RuleBase" id="RU000589"/>
    </source>
</evidence>
<evidence type="ECO:0000256" key="15">
    <source>
        <dbReference type="SAM" id="MobiDB-lite"/>
    </source>
</evidence>
<comment type="catalytic activity">
    <reaction evidence="12 14">
        <text>[(1-&gt;4)-alpha-D-galacturonosyl methyl ester](n) + n H2O = [(1-&gt;4)-alpha-D-galacturonosyl](n) + n methanol + n H(+)</text>
        <dbReference type="Rhea" id="RHEA:22380"/>
        <dbReference type="Rhea" id="RHEA-COMP:14570"/>
        <dbReference type="Rhea" id="RHEA-COMP:14573"/>
        <dbReference type="ChEBI" id="CHEBI:15377"/>
        <dbReference type="ChEBI" id="CHEBI:15378"/>
        <dbReference type="ChEBI" id="CHEBI:17790"/>
        <dbReference type="ChEBI" id="CHEBI:140522"/>
        <dbReference type="ChEBI" id="CHEBI:140523"/>
        <dbReference type="EC" id="3.1.1.11"/>
    </reaction>
</comment>
<evidence type="ECO:0000313" key="19">
    <source>
        <dbReference type="Proteomes" id="UP001152523"/>
    </source>
</evidence>
<evidence type="ECO:0000256" key="7">
    <source>
        <dbReference type="ARBA" id="ARBA00022525"/>
    </source>
</evidence>
<evidence type="ECO:0000256" key="1">
    <source>
        <dbReference type="ARBA" id="ARBA00004191"/>
    </source>
</evidence>
<keyword evidence="9 14" id="KW-0378">Hydrolase</keyword>
<protein>
    <recommendedName>
        <fullName evidence="5 14">Pectinesterase</fullName>
        <ecNumber evidence="5 14">3.1.1.11</ecNumber>
    </recommendedName>
</protein>
<dbReference type="InterPro" id="IPR033131">
    <property type="entry name" value="Pectinesterase_Asp_AS"/>
</dbReference>
<dbReference type="SUPFAM" id="SSF51126">
    <property type="entry name" value="Pectin lyase-like"/>
    <property type="match status" value="1"/>
</dbReference>
<proteinExistence type="inferred from homology"/>
<keyword evidence="11" id="KW-0961">Cell wall biogenesis/degradation</keyword>
<dbReference type="Pfam" id="PF04043">
    <property type="entry name" value="PMEI"/>
    <property type="match status" value="1"/>
</dbReference>